<gene>
    <name evidence="2" type="ORF">EVAR_94613_1</name>
</gene>
<evidence type="ECO:0000313" key="2">
    <source>
        <dbReference type="EMBL" id="GBP29773.1"/>
    </source>
</evidence>
<protein>
    <submittedName>
        <fullName evidence="2">Uncharacterized protein</fullName>
    </submittedName>
</protein>
<evidence type="ECO:0000313" key="3">
    <source>
        <dbReference type="Proteomes" id="UP000299102"/>
    </source>
</evidence>
<reference evidence="2 3" key="1">
    <citation type="journal article" date="2019" name="Commun. Biol.">
        <title>The bagworm genome reveals a unique fibroin gene that provides high tensile strength.</title>
        <authorList>
            <person name="Kono N."/>
            <person name="Nakamura H."/>
            <person name="Ohtoshi R."/>
            <person name="Tomita M."/>
            <person name="Numata K."/>
            <person name="Arakawa K."/>
        </authorList>
    </citation>
    <scope>NUCLEOTIDE SEQUENCE [LARGE SCALE GENOMIC DNA]</scope>
</reference>
<proteinExistence type="predicted"/>
<dbReference type="EMBL" id="BGZK01000224">
    <property type="protein sequence ID" value="GBP29773.1"/>
    <property type="molecule type" value="Genomic_DNA"/>
</dbReference>
<comment type="caution">
    <text evidence="2">The sequence shown here is derived from an EMBL/GenBank/DDBJ whole genome shotgun (WGS) entry which is preliminary data.</text>
</comment>
<accession>A0A4C1UTG7</accession>
<feature type="region of interest" description="Disordered" evidence="1">
    <location>
        <begin position="98"/>
        <end position="124"/>
    </location>
</feature>
<dbReference type="AlphaFoldDB" id="A0A4C1UTG7"/>
<sequence>MDQLMRPWSRSHADTFRFEDSNSSTGRVNERDQRNRVVHLGLRFSVNALRAGNPLSVDTLSGSTKMIDALGAFRVSYAATSARRVHAIVPLDEIKHASGYGTPSRATTSRLTYTGPARGTGGPKHLRYDKIVAGRASSVG</sequence>
<organism evidence="2 3">
    <name type="scientific">Eumeta variegata</name>
    <name type="common">Bagworm moth</name>
    <name type="synonym">Eumeta japonica</name>
    <dbReference type="NCBI Taxonomy" id="151549"/>
    <lineage>
        <taxon>Eukaryota</taxon>
        <taxon>Metazoa</taxon>
        <taxon>Ecdysozoa</taxon>
        <taxon>Arthropoda</taxon>
        <taxon>Hexapoda</taxon>
        <taxon>Insecta</taxon>
        <taxon>Pterygota</taxon>
        <taxon>Neoptera</taxon>
        <taxon>Endopterygota</taxon>
        <taxon>Lepidoptera</taxon>
        <taxon>Glossata</taxon>
        <taxon>Ditrysia</taxon>
        <taxon>Tineoidea</taxon>
        <taxon>Psychidae</taxon>
        <taxon>Oiketicinae</taxon>
        <taxon>Eumeta</taxon>
    </lineage>
</organism>
<evidence type="ECO:0000256" key="1">
    <source>
        <dbReference type="SAM" id="MobiDB-lite"/>
    </source>
</evidence>
<keyword evidence="3" id="KW-1185">Reference proteome</keyword>
<dbReference type="Proteomes" id="UP000299102">
    <property type="component" value="Unassembled WGS sequence"/>
</dbReference>
<name>A0A4C1UTG7_EUMVA</name>